<dbReference type="Proteomes" id="UP001310022">
    <property type="component" value="Unassembled WGS sequence"/>
</dbReference>
<evidence type="ECO:0000313" key="8">
    <source>
        <dbReference type="EMBL" id="GJM60337.1"/>
    </source>
</evidence>
<keyword evidence="3 7" id="KW-0645">Protease</keyword>
<dbReference type="EMBL" id="BQKE01000001">
    <property type="protein sequence ID" value="GJM60337.1"/>
    <property type="molecule type" value="Genomic_DNA"/>
</dbReference>
<evidence type="ECO:0000256" key="4">
    <source>
        <dbReference type="ARBA" id="ARBA00022729"/>
    </source>
</evidence>
<feature type="chain" id="PRO_5042669528" description="Dipeptidyl-peptidase" evidence="7">
    <location>
        <begin position="20"/>
        <end position="742"/>
    </location>
</feature>
<dbReference type="SUPFAM" id="SSF50494">
    <property type="entry name" value="Trypsin-like serine proteases"/>
    <property type="match status" value="1"/>
</dbReference>
<reference evidence="8 9" key="1">
    <citation type="submission" date="2021-12" db="EMBL/GenBank/DDBJ databases">
        <title>Genome sequencing of bacteria with rrn-lacking chromosome and rrn-plasmid.</title>
        <authorList>
            <person name="Anda M."/>
            <person name="Iwasaki W."/>
        </authorList>
    </citation>
    <scope>NUCLEOTIDE SEQUENCE [LARGE SCALE GENOMIC DNA]</scope>
    <source>
        <strain evidence="8 9">NBRC 15940</strain>
    </source>
</reference>
<accession>A0AAN4VVU7</accession>
<name>A0AAN4VVU7_9BACT</name>
<dbReference type="InterPro" id="IPR019500">
    <property type="entry name" value="Pep_S46"/>
</dbReference>
<keyword evidence="2 7" id="KW-0031">Aminopeptidase</keyword>
<keyword evidence="5 7" id="KW-0378">Hydrolase</keyword>
<comment type="caution">
    <text evidence="8">The sequence shown here is derived from an EMBL/GenBank/DDBJ whole genome shotgun (WGS) entry which is preliminary data.</text>
</comment>
<protein>
    <recommendedName>
        <fullName evidence="7">Dipeptidyl-peptidase</fullName>
        <ecNumber evidence="7">3.4.14.-</ecNumber>
    </recommendedName>
</protein>
<dbReference type="InterPro" id="IPR043504">
    <property type="entry name" value="Peptidase_S1_PA_chymotrypsin"/>
</dbReference>
<dbReference type="GO" id="GO:0043171">
    <property type="term" value="P:peptide catabolic process"/>
    <property type="evidence" value="ECO:0007669"/>
    <property type="project" value="UniProtKB-UniRule"/>
</dbReference>
<dbReference type="Pfam" id="PF10459">
    <property type="entry name" value="Peptidase_S46"/>
    <property type="match status" value="1"/>
</dbReference>
<keyword evidence="9" id="KW-1185">Reference proteome</keyword>
<dbReference type="GO" id="GO:0008239">
    <property type="term" value="F:dipeptidyl-peptidase activity"/>
    <property type="evidence" value="ECO:0007669"/>
    <property type="project" value="UniProtKB-UniRule"/>
</dbReference>
<dbReference type="PANTHER" id="PTHR38469:SF1">
    <property type="entry name" value="PERIPLASMIC PEPTIDASE SUBFAMILY S1B"/>
    <property type="match status" value="1"/>
</dbReference>
<organism evidence="8 9">
    <name type="scientific">Persicobacter diffluens</name>
    <dbReference type="NCBI Taxonomy" id="981"/>
    <lineage>
        <taxon>Bacteria</taxon>
        <taxon>Pseudomonadati</taxon>
        <taxon>Bacteroidota</taxon>
        <taxon>Cytophagia</taxon>
        <taxon>Cytophagales</taxon>
        <taxon>Persicobacteraceae</taxon>
        <taxon>Persicobacter</taxon>
    </lineage>
</organism>
<comment type="function">
    <text evidence="7">Catalyzes the removal of dipeptides from the N-terminus of oligopeptides.</text>
</comment>
<dbReference type="PANTHER" id="PTHR38469">
    <property type="entry name" value="PERIPLASMIC PEPTIDASE SUBFAMILY S1B"/>
    <property type="match status" value="1"/>
</dbReference>
<evidence type="ECO:0000256" key="7">
    <source>
        <dbReference type="RuleBase" id="RU366067"/>
    </source>
</evidence>
<dbReference type="AlphaFoldDB" id="A0AAN4VVU7"/>
<keyword evidence="6 7" id="KW-0720">Serine protease</keyword>
<evidence type="ECO:0000256" key="5">
    <source>
        <dbReference type="ARBA" id="ARBA00022801"/>
    </source>
</evidence>
<dbReference type="GO" id="GO:0070009">
    <property type="term" value="F:serine-type aminopeptidase activity"/>
    <property type="evidence" value="ECO:0007669"/>
    <property type="project" value="UniProtKB-UniRule"/>
</dbReference>
<sequence>MKRILVAVLMVAMSFPALADEGMWLPMLIKRLNYEDMQKEGLKLTPEEIYSVNQASLKDAIVSFGGFCTGEVISKEGLLLTNHHCGYGAIQDHSTVEHDYLTDGFWAMNKSEELPNPKLFVRFLVRMEDVTEQVKGAATAEMTDEERSQAIGKAMKEISKAAEEGNEYTAEVKPLFKGNAYYMFVYETYRDVRLVGTPPSSIGKYGGDTDNWMWPRHTGDFSLFRIYMSPDGKPAPYAEENVPFQPKHYLPVSMDGVQEGDFAMIMGFPGSTKRYLSSYGVKEALDVSYALRIKLMQTKLELLKKDMNADDKIRIQYASKYASTANYWKYLIGQTKGLKRLHVYEKKQKEEGDFANWVAADSNRKEEFGATLNDLESGFATMTDYSAPVQYSIFVPYLTEFIYFTRNFEAMKGMMGEEEKSEALVDFSKSMEEPVKEHFKDYSPAVDQKVFRALIEMYYNEVDSAYRPKVFEAANNVALTEEGEKTSADFDALVNYIFEKSVFVNQERLEAFLADPKAEVLENDPGMLVADAFMANSGKVRALVGEAAAAINRSERMYLKGMMEMLPERAFYPDANSTMRVTYGQALSYDPADAVHYDLYTTLDGVMEKEDPTNPEFVVPAKLKALWEAKDYGQYANEKGELVTCFLSNNDITGGNSGSPVINGKGELIGTAFDGNWEAMSGDIAFEPNVQRTISVDVRYTLFIIDKFAGAGHLVEEMTLVKTPKEVKPAGKKKKKKKSKKA</sequence>
<evidence type="ECO:0000256" key="1">
    <source>
        <dbReference type="ARBA" id="ARBA00010491"/>
    </source>
</evidence>
<comment type="similarity">
    <text evidence="1 7">Belongs to the peptidase S46 family.</text>
</comment>
<feature type="signal peptide" evidence="7">
    <location>
        <begin position="1"/>
        <end position="19"/>
    </location>
</feature>
<dbReference type="GO" id="GO:0006508">
    <property type="term" value="P:proteolysis"/>
    <property type="evidence" value="ECO:0007669"/>
    <property type="project" value="UniProtKB-KW"/>
</dbReference>
<dbReference type="RefSeq" id="WP_338236117.1">
    <property type="nucleotide sequence ID" value="NZ_BQKE01000001.1"/>
</dbReference>
<evidence type="ECO:0000256" key="6">
    <source>
        <dbReference type="ARBA" id="ARBA00022825"/>
    </source>
</evidence>
<dbReference type="Gene3D" id="2.40.10.10">
    <property type="entry name" value="Trypsin-like serine proteases"/>
    <property type="match status" value="1"/>
</dbReference>
<dbReference type="InterPro" id="IPR009003">
    <property type="entry name" value="Peptidase_S1_PA"/>
</dbReference>
<gene>
    <name evidence="8" type="ORF">PEDI_08890</name>
</gene>
<evidence type="ECO:0000256" key="3">
    <source>
        <dbReference type="ARBA" id="ARBA00022670"/>
    </source>
</evidence>
<dbReference type="EC" id="3.4.14.-" evidence="7"/>
<proteinExistence type="inferred from homology"/>
<evidence type="ECO:0000313" key="9">
    <source>
        <dbReference type="Proteomes" id="UP001310022"/>
    </source>
</evidence>
<evidence type="ECO:0000256" key="2">
    <source>
        <dbReference type="ARBA" id="ARBA00022438"/>
    </source>
</evidence>
<keyword evidence="4 7" id="KW-0732">Signal</keyword>